<reference evidence="3" key="2">
    <citation type="submission" date="2020-10" db="UniProtKB">
        <authorList>
            <consortium name="WormBaseParasite"/>
        </authorList>
    </citation>
    <scope>IDENTIFICATION</scope>
</reference>
<dbReference type="WBParaSite" id="Pan_g6610.t1">
    <property type="protein sequence ID" value="Pan_g6610.t1"/>
    <property type="gene ID" value="Pan_g6610"/>
</dbReference>
<evidence type="ECO:0000313" key="2">
    <source>
        <dbReference type="Proteomes" id="UP000492821"/>
    </source>
</evidence>
<accession>A0A7E5A0N0</accession>
<keyword evidence="1" id="KW-0472">Membrane</keyword>
<sequence length="266" mass="30804">MGPYVAGFTSGIFRNIMDTKHYYFLSFAAAAMCAHSMTAICMSLFNRFVFLFRPHLKERLHNKLTLSLIVLTHLIAYGFYASTSFQIFMDHETMEQLVRNDTGNTLDKWLQEKSFTYIPEYDGSSRTFAFFALCFFLTMFFLLVGILIWFIVNVFIFKKTSKTLNELSAYLLITVLAQTGSCLAFFFIPAIIIVYCWTFAIDNSTNFVNAVLQLFILNGTTDMVLMLYFVKPYKIYCVNIVRRIFRLEKQVVIAQFETTQNLSSVL</sequence>
<dbReference type="AlphaFoldDB" id="A0A7E5A0N0"/>
<feature type="transmembrane region" description="Helical" evidence="1">
    <location>
        <begin position="207"/>
        <end position="230"/>
    </location>
</feature>
<evidence type="ECO:0000313" key="3">
    <source>
        <dbReference type="WBParaSite" id="Pan_g6610.t1"/>
    </source>
</evidence>
<name>A0A7E5A0N0_PANRE</name>
<feature type="transmembrane region" description="Helical" evidence="1">
    <location>
        <begin position="169"/>
        <end position="195"/>
    </location>
</feature>
<dbReference type="InterPro" id="IPR019422">
    <property type="entry name" value="7TM_GPCR_serpentine_rcpt_Srh"/>
</dbReference>
<dbReference type="Pfam" id="PF10318">
    <property type="entry name" value="7TM_GPCR_Srh"/>
    <property type="match status" value="1"/>
</dbReference>
<keyword evidence="2" id="KW-1185">Reference proteome</keyword>
<feature type="transmembrane region" description="Helical" evidence="1">
    <location>
        <begin position="66"/>
        <end position="89"/>
    </location>
</feature>
<feature type="transmembrane region" description="Helical" evidence="1">
    <location>
        <begin position="128"/>
        <end position="157"/>
    </location>
</feature>
<evidence type="ECO:0000256" key="1">
    <source>
        <dbReference type="SAM" id="Phobius"/>
    </source>
</evidence>
<reference evidence="2" key="1">
    <citation type="journal article" date="2013" name="Genetics">
        <title>The draft genome and transcriptome of Panagrellus redivivus are shaped by the harsh demands of a free-living lifestyle.</title>
        <authorList>
            <person name="Srinivasan J."/>
            <person name="Dillman A.R."/>
            <person name="Macchietto M.G."/>
            <person name="Heikkinen L."/>
            <person name="Lakso M."/>
            <person name="Fracchia K.M."/>
            <person name="Antoshechkin I."/>
            <person name="Mortazavi A."/>
            <person name="Wong G."/>
            <person name="Sternberg P.W."/>
        </authorList>
    </citation>
    <scope>NUCLEOTIDE SEQUENCE [LARGE SCALE GENOMIC DNA]</scope>
    <source>
        <strain evidence="2">MT8872</strain>
    </source>
</reference>
<keyword evidence="1" id="KW-1133">Transmembrane helix</keyword>
<feature type="transmembrane region" description="Helical" evidence="1">
    <location>
        <begin position="22"/>
        <end position="45"/>
    </location>
</feature>
<proteinExistence type="predicted"/>
<dbReference type="Proteomes" id="UP000492821">
    <property type="component" value="Unassembled WGS sequence"/>
</dbReference>
<organism evidence="2 3">
    <name type="scientific">Panagrellus redivivus</name>
    <name type="common">Microworm</name>
    <dbReference type="NCBI Taxonomy" id="6233"/>
    <lineage>
        <taxon>Eukaryota</taxon>
        <taxon>Metazoa</taxon>
        <taxon>Ecdysozoa</taxon>
        <taxon>Nematoda</taxon>
        <taxon>Chromadorea</taxon>
        <taxon>Rhabditida</taxon>
        <taxon>Tylenchina</taxon>
        <taxon>Panagrolaimomorpha</taxon>
        <taxon>Panagrolaimoidea</taxon>
        <taxon>Panagrolaimidae</taxon>
        <taxon>Panagrellus</taxon>
    </lineage>
</organism>
<keyword evidence="1" id="KW-0812">Transmembrane</keyword>
<protein>
    <submittedName>
        <fullName evidence="3">Serpentine receptor class gamma</fullName>
    </submittedName>
</protein>